<evidence type="ECO:0000259" key="1">
    <source>
        <dbReference type="Pfam" id="PF01592"/>
    </source>
</evidence>
<accession>A0A645HIF1</accession>
<dbReference type="InterPro" id="IPR002871">
    <property type="entry name" value="NIF_FeS_clus_asmbl_NifU_N"/>
</dbReference>
<gene>
    <name evidence="2" type="primary">sufU_8</name>
    <name evidence="2" type="ORF">SDC9_186262</name>
</gene>
<evidence type="ECO:0000313" key="2">
    <source>
        <dbReference type="EMBL" id="MPN38737.1"/>
    </source>
</evidence>
<dbReference type="GO" id="GO:0005506">
    <property type="term" value="F:iron ion binding"/>
    <property type="evidence" value="ECO:0007669"/>
    <property type="project" value="InterPro"/>
</dbReference>
<dbReference type="NCBIfam" id="TIGR01994">
    <property type="entry name" value="SUF_scaf_2"/>
    <property type="match status" value="1"/>
</dbReference>
<organism evidence="2">
    <name type="scientific">bioreactor metagenome</name>
    <dbReference type="NCBI Taxonomy" id="1076179"/>
    <lineage>
        <taxon>unclassified sequences</taxon>
        <taxon>metagenomes</taxon>
        <taxon>ecological metagenomes</taxon>
    </lineage>
</organism>
<comment type="caution">
    <text evidence="2">The sequence shown here is derived from an EMBL/GenBank/DDBJ whole genome shotgun (WGS) entry which is preliminary data.</text>
</comment>
<dbReference type="GO" id="GO:0016740">
    <property type="term" value="F:transferase activity"/>
    <property type="evidence" value="ECO:0007669"/>
    <property type="project" value="UniProtKB-KW"/>
</dbReference>
<feature type="domain" description="NIF system FeS cluster assembly NifU N-terminal" evidence="1">
    <location>
        <begin position="10"/>
        <end position="92"/>
    </location>
</feature>
<dbReference type="GO" id="GO:0016226">
    <property type="term" value="P:iron-sulfur cluster assembly"/>
    <property type="evidence" value="ECO:0007669"/>
    <property type="project" value="InterPro"/>
</dbReference>
<dbReference type="EC" id="2.-.-.-" evidence="2"/>
<name>A0A645HIF1_9ZZZZ</name>
<reference evidence="2" key="1">
    <citation type="submission" date="2019-08" db="EMBL/GenBank/DDBJ databases">
        <authorList>
            <person name="Kucharzyk K."/>
            <person name="Murdoch R.W."/>
            <person name="Higgins S."/>
            <person name="Loffler F."/>
        </authorList>
    </citation>
    <scope>NUCLEOTIDE SEQUENCE</scope>
</reference>
<dbReference type="AlphaFoldDB" id="A0A645HIF1"/>
<keyword evidence="2" id="KW-0808">Transferase</keyword>
<dbReference type="GO" id="GO:0051536">
    <property type="term" value="F:iron-sulfur cluster binding"/>
    <property type="evidence" value="ECO:0007669"/>
    <property type="project" value="InterPro"/>
</dbReference>
<protein>
    <submittedName>
        <fullName evidence="2">Zinc-dependent sulfurtransferase SufU</fullName>
        <ecNumber evidence="2">2.-.-.-</ecNumber>
    </submittedName>
</protein>
<dbReference type="SUPFAM" id="SSF82649">
    <property type="entry name" value="SufE/NifU"/>
    <property type="match status" value="1"/>
</dbReference>
<dbReference type="Pfam" id="PF01592">
    <property type="entry name" value="NifU_N"/>
    <property type="match status" value="1"/>
</dbReference>
<sequence length="141" mass="15847">MPTLTNQMMREIIVDHYTYPRNKREPNGSNYEKIHMHSDNCIDDIDVYVLKEDGIIKDACFTGIGCTISTASTDILCELVKGKKIKEADEILANYDAMIHEAPFDENVLDEAVVFMNTSKQAARIRCAMLGCTAIGELIKK</sequence>
<dbReference type="EMBL" id="VSSQ01094152">
    <property type="protein sequence ID" value="MPN38737.1"/>
    <property type="molecule type" value="Genomic_DNA"/>
</dbReference>
<dbReference type="Gene3D" id="3.90.1010.10">
    <property type="match status" value="1"/>
</dbReference>
<dbReference type="PANTHER" id="PTHR10093">
    <property type="entry name" value="IRON-SULFUR CLUSTER ASSEMBLY ENZYME NIFU HOMOLOG"/>
    <property type="match status" value="1"/>
</dbReference>
<dbReference type="CDD" id="cd06664">
    <property type="entry name" value="IscU_like"/>
    <property type="match status" value="1"/>
</dbReference>
<proteinExistence type="predicted"/>